<evidence type="ECO:0000256" key="11">
    <source>
        <dbReference type="ARBA" id="ARBA00023136"/>
    </source>
</evidence>
<evidence type="ECO:0000256" key="5">
    <source>
        <dbReference type="ARBA" id="ARBA00012596"/>
    </source>
</evidence>
<evidence type="ECO:0000313" key="13">
    <source>
        <dbReference type="EMBL" id="CAF9908605.1"/>
    </source>
</evidence>
<evidence type="ECO:0000256" key="1">
    <source>
        <dbReference type="ARBA" id="ARBA00001946"/>
    </source>
</evidence>
<comment type="catalytic activity">
    <reaction evidence="12">
        <text>n isopentenyl diphosphate + (2E,6E)-farnesyl diphosphate = a di-trans,poly-cis-polyprenyl diphosphate + n diphosphate</text>
        <dbReference type="Rhea" id="RHEA:53008"/>
        <dbReference type="Rhea" id="RHEA-COMP:19494"/>
        <dbReference type="ChEBI" id="CHEBI:33019"/>
        <dbReference type="ChEBI" id="CHEBI:128769"/>
        <dbReference type="ChEBI" id="CHEBI:136960"/>
        <dbReference type="ChEBI" id="CHEBI:175763"/>
        <dbReference type="EC" id="2.5.1.87"/>
    </reaction>
</comment>
<dbReference type="Gene3D" id="3.40.1180.10">
    <property type="entry name" value="Decaprenyl diphosphate synthase-like"/>
    <property type="match status" value="1"/>
</dbReference>
<evidence type="ECO:0000256" key="4">
    <source>
        <dbReference type="ARBA" id="ARBA00005432"/>
    </source>
</evidence>
<evidence type="ECO:0000313" key="14">
    <source>
        <dbReference type="Proteomes" id="UP000664521"/>
    </source>
</evidence>
<reference evidence="13" key="1">
    <citation type="submission" date="2021-03" db="EMBL/GenBank/DDBJ databases">
        <authorList>
            <person name="Tagirdzhanova G."/>
        </authorList>
    </citation>
    <scope>NUCLEOTIDE SEQUENCE</scope>
</reference>
<organism evidence="13 14">
    <name type="scientific">Heterodermia speciosa</name>
    <dbReference type="NCBI Taxonomy" id="116794"/>
    <lineage>
        <taxon>Eukaryota</taxon>
        <taxon>Fungi</taxon>
        <taxon>Dikarya</taxon>
        <taxon>Ascomycota</taxon>
        <taxon>Pezizomycotina</taxon>
        <taxon>Lecanoromycetes</taxon>
        <taxon>OSLEUM clade</taxon>
        <taxon>Lecanoromycetidae</taxon>
        <taxon>Caliciales</taxon>
        <taxon>Physciaceae</taxon>
        <taxon>Heterodermia</taxon>
    </lineage>
</organism>
<evidence type="ECO:0000256" key="7">
    <source>
        <dbReference type="ARBA" id="ARBA00022692"/>
    </source>
</evidence>
<dbReference type="GO" id="GO:1904423">
    <property type="term" value="C:dehydrodolichyl diphosphate synthase complex"/>
    <property type="evidence" value="ECO:0007669"/>
    <property type="project" value="InterPro"/>
</dbReference>
<evidence type="ECO:0000256" key="2">
    <source>
        <dbReference type="ARBA" id="ARBA00004586"/>
    </source>
</evidence>
<keyword evidence="8" id="KW-0256">Endoplasmic reticulum</keyword>
<comment type="subcellular location">
    <subcellularLocation>
        <location evidence="2">Endoplasmic reticulum membrane</location>
    </subcellularLocation>
</comment>
<evidence type="ECO:0000256" key="10">
    <source>
        <dbReference type="ARBA" id="ARBA00022989"/>
    </source>
</evidence>
<evidence type="ECO:0000256" key="8">
    <source>
        <dbReference type="ARBA" id="ARBA00022824"/>
    </source>
</evidence>
<dbReference type="Proteomes" id="UP000664521">
    <property type="component" value="Unassembled WGS sequence"/>
</dbReference>
<sequence>MSAWQTAQLYRQDANSGHTLLTKEKREELLKPYIPPAPKSNAKRRPNKRQPLRDFLRSQIHLLIYNIMHAAFSLYIRLRQTYHVVLDRSFAILYYHHRAPELIRQDVQGLNRLPEHLSVILELKSEERGQAGLEKLMDDVAEISTWCTCVGIPMLSVYEKTGILKAYIPTAHRIVTRKMHSYFGQRVPSVQIRAPHVPSFLNGDGSDEADVSTSSSGYLSILLISAEDGRSTLVDLTKTLTEMSQRGKLSPNDVSLDLIDTEITESIMGEPDLLVLFGPHIALQGYPPWQVRLTEIFHVPDNAGVGYQTFLRALHSYAKASMKFGR</sequence>
<dbReference type="GO" id="GO:0045547">
    <property type="term" value="F:ditrans,polycis-polyprenyl diphosphate synthase [(2E,6E)-farnesyl diphosphate specific] activity"/>
    <property type="evidence" value="ECO:0007669"/>
    <property type="project" value="UniProtKB-EC"/>
</dbReference>
<evidence type="ECO:0000256" key="9">
    <source>
        <dbReference type="ARBA" id="ARBA00022842"/>
    </source>
</evidence>
<dbReference type="PANTHER" id="PTHR21528">
    <property type="entry name" value="DEHYDRODOLICHYL DIPHOSPHATE SYNTHASE COMPLEX SUBUNIT NUS1"/>
    <property type="match status" value="1"/>
</dbReference>
<evidence type="ECO:0000256" key="3">
    <source>
        <dbReference type="ARBA" id="ARBA00004922"/>
    </source>
</evidence>
<dbReference type="GO" id="GO:0005789">
    <property type="term" value="C:endoplasmic reticulum membrane"/>
    <property type="evidence" value="ECO:0007669"/>
    <property type="project" value="UniProtKB-SubCell"/>
</dbReference>
<comment type="caution">
    <text evidence="13">The sequence shown here is derived from an EMBL/GenBank/DDBJ whole genome shotgun (WGS) entry which is preliminary data.</text>
</comment>
<evidence type="ECO:0000256" key="12">
    <source>
        <dbReference type="ARBA" id="ARBA00047353"/>
    </source>
</evidence>
<name>A0A8H3I5Z0_9LECA</name>
<dbReference type="InterPro" id="IPR038887">
    <property type="entry name" value="Nus1/NgBR"/>
</dbReference>
<accession>A0A8H3I5Z0</accession>
<dbReference type="PANTHER" id="PTHR21528:SF0">
    <property type="entry name" value="DEHYDRODOLICHYL DIPHOSPHATE SYNTHASE COMPLEX SUBUNIT NUS1"/>
    <property type="match status" value="1"/>
</dbReference>
<gene>
    <name evidence="13" type="ORF">HETSPECPRED_008129</name>
</gene>
<keyword evidence="6" id="KW-0808">Transferase</keyword>
<dbReference type="EC" id="2.5.1.87" evidence="5"/>
<keyword evidence="9" id="KW-0460">Magnesium</keyword>
<dbReference type="InterPro" id="IPR036424">
    <property type="entry name" value="UPP_synth-like_sf"/>
</dbReference>
<dbReference type="OrthoDB" id="19639at2759"/>
<evidence type="ECO:0000256" key="6">
    <source>
        <dbReference type="ARBA" id="ARBA00022679"/>
    </source>
</evidence>
<keyword evidence="10" id="KW-1133">Transmembrane helix</keyword>
<keyword evidence="7" id="KW-0812">Transmembrane</keyword>
<dbReference type="SUPFAM" id="SSF64005">
    <property type="entry name" value="Undecaprenyl diphosphate synthase"/>
    <property type="match status" value="1"/>
</dbReference>
<dbReference type="AlphaFoldDB" id="A0A8H3I5Z0"/>
<proteinExistence type="inferred from homology"/>
<keyword evidence="11" id="KW-0472">Membrane</keyword>
<comment type="pathway">
    <text evidence="3">Protein modification; protein glycosylation.</text>
</comment>
<dbReference type="UniPathway" id="UPA00378"/>
<comment type="similarity">
    <text evidence="4">Belongs to the UPP synthase family.</text>
</comment>
<dbReference type="EMBL" id="CAJPDS010000006">
    <property type="protein sequence ID" value="CAF9908605.1"/>
    <property type="molecule type" value="Genomic_DNA"/>
</dbReference>
<comment type="cofactor">
    <cofactor evidence="1">
        <name>Mg(2+)</name>
        <dbReference type="ChEBI" id="CHEBI:18420"/>
    </cofactor>
</comment>
<keyword evidence="14" id="KW-1185">Reference proteome</keyword>
<protein>
    <recommendedName>
        <fullName evidence="5">ditrans,polycis-polyprenyl diphosphate synthase [(2E,6E)-farnesyldiphosphate specific]</fullName>
        <ecNumber evidence="5">2.5.1.87</ecNumber>
    </recommendedName>
</protein>